<sequence length="224" mass="25266">MQHSVKSLIGFTMGATDGEIGKVDEFYFDDETWTIRYLVVKTGGWLMERKVLISPGALRNPDWKSRSFPVDLTKKQVKHSPDIDTAKPVSRQQELALYDHYEWPYGDPTSGGFYGQMGVAGMIDSRVPFEASIAATDLKRQPGDPHLRSVSEVIGYHIHATNGEIGHVADLMVDEHFKVSFMIVETGSWFSERKILLSPQRIKEINWANSSVEVDVSMETVKDM</sequence>
<keyword evidence="3" id="KW-1185">Reference proteome</keyword>
<reference evidence="2 3" key="1">
    <citation type="submission" date="2017-10" db="EMBL/GenBank/DDBJ databases">
        <title>Whole genome of Pedobacter ginsengisoli T01R-27 isolated from tomato rhizosphere.</title>
        <authorList>
            <person name="Weon H.-Y."/>
            <person name="Lee S.A."/>
            <person name="Sang M.K."/>
            <person name="Song J."/>
        </authorList>
    </citation>
    <scope>NUCLEOTIDE SEQUENCE [LARGE SCALE GENOMIC DNA]</scope>
    <source>
        <strain evidence="2 3">T01R-27</strain>
    </source>
</reference>
<dbReference type="Pfam" id="PF05239">
    <property type="entry name" value="PRC"/>
    <property type="match status" value="2"/>
</dbReference>
<evidence type="ECO:0000259" key="1">
    <source>
        <dbReference type="Pfam" id="PF05239"/>
    </source>
</evidence>
<evidence type="ECO:0000313" key="2">
    <source>
        <dbReference type="EMBL" id="ATP56296.1"/>
    </source>
</evidence>
<organism evidence="2 3">
    <name type="scientific">Pedobacter ginsengisoli</name>
    <dbReference type="NCBI Taxonomy" id="363852"/>
    <lineage>
        <taxon>Bacteria</taxon>
        <taxon>Pseudomonadati</taxon>
        <taxon>Bacteroidota</taxon>
        <taxon>Sphingobacteriia</taxon>
        <taxon>Sphingobacteriales</taxon>
        <taxon>Sphingobacteriaceae</taxon>
        <taxon>Pedobacter</taxon>
    </lineage>
</organism>
<proteinExistence type="predicted"/>
<dbReference type="InterPro" id="IPR011033">
    <property type="entry name" value="PRC_barrel-like_sf"/>
</dbReference>
<dbReference type="RefSeq" id="WP_099438238.1">
    <property type="nucleotide sequence ID" value="NZ_CP024091.1"/>
</dbReference>
<dbReference type="GO" id="GO:0019684">
    <property type="term" value="P:photosynthesis, light reaction"/>
    <property type="evidence" value="ECO:0007669"/>
    <property type="project" value="InterPro"/>
</dbReference>
<name>A0A2D1U3X7_9SPHI</name>
<dbReference type="OrthoDB" id="9793882at2"/>
<dbReference type="InterPro" id="IPR027275">
    <property type="entry name" value="PRC-brl_dom"/>
</dbReference>
<dbReference type="KEGG" id="pgs:CPT03_07330"/>
<dbReference type="EMBL" id="CP024091">
    <property type="protein sequence ID" value="ATP56296.1"/>
    <property type="molecule type" value="Genomic_DNA"/>
</dbReference>
<gene>
    <name evidence="2" type="ORF">CPT03_07330</name>
</gene>
<protein>
    <recommendedName>
        <fullName evidence="1">PRC-barrel domain-containing protein</fullName>
    </recommendedName>
</protein>
<evidence type="ECO:0000313" key="3">
    <source>
        <dbReference type="Proteomes" id="UP000223749"/>
    </source>
</evidence>
<dbReference type="InterPro" id="IPR014747">
    <property type="entry name" value="Bac_photo_RC_H_C"/>
</dbReference>
<feature type="domain" description="PRC-barrel" evidence="1">
    <location>
        <begin position="16"/>
        <end position="59"/>
    </location>
</feature>
<accession>A0A2D1U3X7</accession>
<dbReference type="Gene3D" id="3.90.50.10">
    <property type="entry name" value="Photosynthetic Reaction Center, subunit H, domain 2"/>
    <property type="match status" value="2"/>
</dbReference>
<dbReference type="SUPFAM" id="SSF50346">
    <property type="entry name" value="PRC-barrel domain"/>
    <property type="match status" value="2"/>
</dbReference>
<dbReference type="AlphaFoldDB" id="A0A2D1U3X7"/>
<dbReference type="Proteomes" id="UP000223749">
    <property type="component" value="Chromosome"/>
</dbReference>
<feature type="domain" description="PRC-barrel" evidence="1">
    <location>
        <begin position="149"/>
        <end position="215"/>
    </location>
</feature>
<dbReference type="GO" id="GO:0030077">
    <property type="term" value="C:plasma membrane light-harvesting complex"/>
    <property type="evidence" value="ECO:0007669"/>
    <property type="project" value="InterPro"/>
</dbReference>